<keyword evidence="1" id="KW-0732">Signal</keyword>
<comment type="caution">
    <text evidence="2">The sequence shown here is derived from an EMBL/GenBank/DDBJ whole genome shotgun (WGS) entry which is preliminary data.</text>
</comment>
<dbReference type="EMBL" id="JBFDAA010000017">
    <property type="protein sequence ID" value="KAL1116919.1"/>
    <property type="molecule type" value="Genomic_DNA"/>
</dbReference>
<keyword evidence="3" id="KW-1185">Reference proteome</keyword>
<reference evidence="2 3" key="1">
    <citation type="submission" date="2024-07" db="EMBL/GenBank/DDBJ databases">
        <title>Chromosome-level genome assembly of the water stick insect Ranatra chinensis (Heteroptera: Nepidae).</title>
        <authorList>
            <person name="Liu X."/>
        </authorList>
    </citation>
    <scope>NUCLEOTIDE SEQUENCE [LARGE SCALE GENOMIC DNA]</scope>
    <source>
        <strain evidence="2">Cailab_2021Rc</strain>
        <tissue evidence="2">Muscle</tissue>
    </source>
</reference>
<evidence type="ECO:0000313" key="3">
    <source>
        <dbReference type="Proteomes" id="UP001558652"/>
    </source>
</evidence>
<gene>
    <name evidence="2" type="ORF">AAG570_005388</name>
</gene>
<evidence type="ECO:0000256" key="1">
    <source>
        <dbReference type="SAM" id="SignalP"/>
    </source>
</evidence>
<name>A0ABD0Y0A2_9HEMI</name>
<feature type="signal peptide" evidence="1">
    <location>
        <begin position="1"/>
        <end position="24"/>
    </location>
</feature>
<dbReference type="AlphaFoldDB" id="A0ABD0Y0A2"/>
<evidence type="ECO:0000313" key="2">
    <source>
        <dbReference type="EMBL" id="KAL1116919.1"/>
    </source>
</evidence>
<organism evidence="2 3">
    <name type="scientific">Ranatra chinensis</name>
    <dbReference type="NCBI Taxonomy" id="642074"/>
    <lineage>
        <taxon>Eukaryota</taxon>
        <taxon>Metazoa</taxon>
        <taxon>Ecdysozoa</taxon>
        <taxon>Arthropoda</taxon>
        <taxon>Hexapoda</taxon>
        <taxon>Insecta</taxon>
        <taxon>Pterygota</taxon>
        <taxon>Neoptera</taxon>
        <taxon>Paraneoptera</taxon>
        <taxon>Hemiptera</taxon>
        <taxon>Heteroptera</taxon>
        <taxon>Panheteroptera</taxon>
        <taxon>Nepomorpha</taxon>
        <taxon>Nepidae</taxon>
        <taxon>Ranatrinae</taxon>
        <taxon>Ranatra</taxon>
    </lineage>
</organism>
<proteinExistence type="predicted"/>
<dbReference type="Proteomes" id="UP001558652">
    <property type="component" value="Unassembled WGS sequence"/>
</dbReference>
<protein>
    <submittedName>
        <fullName evidence="2">Uncharacterized protein</fullName>
    </submittedName>
</protein>
<accession>A0ABD0Y0A2</accession>
<sequence>MGGRLLQIAVALAALVLLPERPGAYLVVLSENDGPGVFFEAGVKAYDSHSRHYTIDANRSAAFVRKLVGVDPWTGSVYLKQRPRCDGLLYPNLFTVYIDSVSNGTLDYVSLPLRILIRGCADLLSLEGNLFININLP</sequence>
<feature type="chain" id="PRO_5044798922" evidence="1">
    <location>
        <begin position="25"/>
        <end position="137"/>
    </location>
</feature>